<dbReference type="SUPFAM" id="SSF51658">
    <property type="entry name" value="Xylose isomerase-like"/>
    <property type="match status" value="1"/>
</dbReference>
<proteinExistence type="predicted"/>
<feature type="non-terminal residue" evidence="1">
    <location>
        <position position="202"/>
    </location>
</feature>
<gene>
    <name evidence="1" type="ORF">METZ01_LOCUS485101</name>
</gene>
<evidence type="ECO:0000313" key="1">
    <source>
        <dbReference type="EMBL" id="SVE32247.1"/>
    </source>
</evidence>
<dbReference type="AlphaFoldDB" id="A0A383CIP5"/>
<dbReference type="InterPro" id="IPR036237">
    <property type="entry name" value="Xyl_isomerase-like_sf"/>
</dbReference>
<dbReference type="EMBL" id="UINC01209288">
    <property type="protein sequence ID" value="SVE32247.1"/>
    <property type="molecule type" value="Genomic_DNA"/>
</dbReference>
<dbReference type="InterPro" id="IPR050312">
    <property type="entry name" value="IolE/XylAMocC-like"/>
</dbReference>
<dbReference type="Gene3D" id="3.20.20.150">
    <property type="entry name" value="Divalent-metal-dependent TIM barrel enzymes"/>
    <property type="match status" value="1"/>
</dbReference>
<name>A0A383CIP5_9ZZZZ</name>
<accession>A0A383CIP5</accession>
<dbReference type="PANTHER" id="PTHR12110:SF41">
    <property type="entry name" value="INOSOSE DEHYDRATASE"/>
    <property type="match status" value="1"/>
</dbReference>
<organism evidence="1">
    <name type="scientific">marine metagenome</name>
    <dbReference type="NCBI Taxonomy" id="408172"/>
    <lineage>
        <taxon>unclassified sequences</taxon>
        <taxon>metagenomes</taxon>
        <taxon>ecological metagenomes</taxon>
    </lineage>
</organism>
<reference evidence="1" key="1">
    <citation type="submission" date="2018-05" db="EMBL/GenBank/DDBJ databases">
        <authorList>
            <person name="Lanie J.A."/>
            <person name="Ng W.-L."/>
            <person name="Kazmierczak K.M."/>
            <person name="Andrzejewski T.M."/>
            <person name="Davidsen T.M."/>
            <person name="Wayne K.J."/>
            <person name="Tettelin H."/>
            <person name="Glass J.I."/>
            <person name="Rusch D."/>
            <person name="Podicherti R."/>
            <person name="Tsui H.-C.T."/>
            <person name="Winkler M.E."/>
        </authorList>
    </citation>
    <scope>NUCLEOTIDE SEQUENCE</scope>
</reference>
<dbReference type="PANTHER" id="PTHR12110">
    <property type="entry name" value="HYDROXYPYRUVATE ISOMERASE"/>
    <property type="match status" value="1"/>
</dbReference>
<protein>
    <submittedName>
        <fullName evidence="1">Uncharacterized protein</fullName>
    </submittedName>
</protein>
<sequence length="202" mass="22705">MPASAIGAQLYTLRDFTKTPDDIRQTFVKVRCLGYEAVQASALGPIEPAELAAIGKDEGLKIVATHTSYQRICDEVQAVIDEHHTWGCRHVAIGGLPQEYRNCEGFSRFAAEASVAARPLVDAGLTFSYHNHSFELERFDGRTGLEILCEESDPDVFSFEIDTYWIQHGGGNPVTWLERLRERMHIVHLKDMVMYGSKQLYA</sequence>